<accession>A0A543JQS3</accession>
<evidence type="ECO:0000259" key="1">
    <source>
        <dbReference type="Pfam" id="PF03559"/>
    </source>
</evidence>
<dbReference type="Proteomes" id="UP000316628">
    <property type="component" value="Unassembled WGS sequence"/>
</dbReference>
<evidence type="ECO:0000313" key="3">
    <source>
        <dbReference type="Proteomes" id="UP000316628"/>
    </source>
</evidence>
<feature type="domain" description="dTDP-4-dehydro-6-deoxy-alpha-D-glucopyranose 2,3-dehydratase" evidence="1">
    <location>
        <begin position="6"/>
        <end position="206"/>
    </location>
</feature>
<protein>
    <submittedName>
        <fullName evidence="2">Oxidase EvaA</fullName>
    </submittedName>
</protein>
<dbReference type="Gene3D" id="3.90.79.40">
    <property type="entry name" value="EvaA sugar 2,3-dehydratase subunit"/>
    <property type="match status" value="2"/>
</dbReference>
<dbReference type="InterPro" id="IPR005212">
    <property type="entry name" value="EvaA-like"/>
</dbReference>
<organism evidence="2 3">
    <name type="scientific">Saccharothrix saharensis</name>
    <dbReference type="NCBI Taxonomy" id="571190"/>
    <lineage>
        <taxon>Bacteria</taxon>
        <taxon>Bacillati</taxon>
        <taxon>Actinomycetota</taxon>
        <taxon>Actinomycetes</taxon>
        <taxon>Pseudonocardiales</taxon>
        <taxon>Pseudonocardiaceae</taxon>
        <taxon>Saccharothrix</taxon>
    </lineage>
</organism>
<feature type="domain" description="dTDP-4-dehydro-6-deoxy-alpha-D-glucopyranose 2,3-dehydratase" evidence="1">
    <location>
        <begin position="245"/>
        <end position="447"/>
    </location>
</feature>
<dbReference type="InterPro" id="IPR038153">
    <property type="entry name" value="EvaA-like_sf"/>
</dbReference>
<proteinExistence type="predicted"/>
<reference evidence="2 3" key="1">
    <citation type="submission" date="2019-06" db="EMBL/GenBank/DDBJ databases">
        <title>Sequencing the genomes of 1000 actinobacteria strains.</title>
        <authorList>
            <person name="Klenk H.-P."/>
        </authorList>
    </citation>
    <scope>NUCLEOTIDE SEQUENCE [LARGE SCALE GENOMIC DNA]</scope>
    <source>
        <strain evidence="2 3">DSM 45456</strain>
    </source>
</reference>
<name>A0A543JQS3_9PSEU</name>
<dbReference type="RefSeq" id="WP_141983263.1">
    <property type="nucleotide sequence ID" value="NZ_VFPP01000001.1"/>
</dbReference>
<comment type="caution">
    <text evidence="2">The sequence shown here is derived from an EMBL/GenBank/DDBJ whole genome shotgun (WGS) entry which is preliminary data.</text>
</comment>
<sequence length="468" mass="52505">MFQRLSEFYDWYVEHLAAHSYEVTRTRLDRLAGWAVEPDTGNIRHDSGKFFSVQGLGVRTDHGPVEQWTQPIIDQPESGILGILVKRFHGTPHFLMQAKMEPGNINIVQLSPTVQATRSNYRRVHRGRSTPYLEYFTERGRGRVLSDVLQSEQGSWFLHKRNRNMIIEVTGDVPVLPGFCWLTREQLGELLRVDNLVNMDSRTVLAGYPITEIADTRRDDGPVDELFAAITGPTAERAPTRRESAALLSWFTEMKARYELVRWPLPLSAVTGWTSTPEEISHPSGRFFAVIGVDVKAETREVGSWSQPILVPRHRGVVAFLVKWIGGRPHLLARAHTQAGTQDVIELAPTVQCSPDNYTGSLAEHRPAYLDDVLGAEPSRVRFDSVHSEEGGRFYHAENRYLIVEVDGDFADEPAADFTWITAAQLADLARFGNYVNVEARNLLACLLFTDRTVAGTPLPAPVGTTAH</sequence>
<dbReference type="EMBL" id="VFPP01000001">
    <property type="protein sequence ID" value="TQM85189.1"/>
    <property type="molecule type" value="Genomic_DNA"/>
</dbReference>
<dbReference type="AlphaFoldDB" id="A0A543JQS3"/>
<dbReference type="Pfam" id="PF03559">
    <property type="entry name" value="Hexose_dehydrat"/>
    <property type="match status" value="2"/>
</dbReference>
<gene>
    <name evidence="2" type="ORF">FHX81_7662</name>
</gene>
<dbReference type="GO" id="GO:0016829">
    <property type="term" value="F:lyase activity"/>
    <property type="evidence" value="ECO:0007669"/>
    <property type="project" value="InterPro"/>
</dbReference>
<keyword evidence="3" id="KW-1185">Reference proteome</keyword>
<evidence type="ECO:0000313" key="2">
    <source>
        <dbReference type="EMBL" id="TQM85189.1"/>
    </source>
</evidence>
<dbReference type="OrthoDB" id="9814961at2"/>